<gene>
    <name evidence="3" type="primary">HaOG212410</name>
    <name evidence="3" type="ORF">B5X24_HaOG212410</name>
</gene>
<reference evidence="3 4" key="1">
    <citation type="journal article" date="2017" name="BMC Biol.">
        <title>Genomic innovations, transcriptional plasticity and gene loss underlying the evolution and divergence of two highly polyphagous and invasive Helicoverpa pest species.</title>
        <authorList>
            <person name="Pearce S.L."/>
            <person name="Clarke D.F."/>
            <person name="East P.D."/>
            <person name="Elfekih S."/>
            <person name="Gordon K.H."/>
            <person name="Jermiin L.S."/>
            <person name="McGaughran A."/>
            <person name="Oakeshott J.G."/>
            <person name="Papanikolaou A."/>
            <person name="Perera O.P."/>
            <person name="Rane R.V."/>
            <person name="Richards S."/>
            <person name="Tay W.T."/>
            <person name="Walsh T.K."/>
            <person name="Anderson A."/>
            <person name="Anderson C.J."/>
            <person name="Asgari S."/>
            <person name="Board P.G."/>
            <person name="Bretschneider A."/>
            <person name="Campbell P.M."/>
            <person name="Chertemps T."/>
            <person name="Christeller J.T."/>
            <person name="Coppin C.W."/>
            <person name="Downes S.J."/>
            <person name="Duan G."/>
            <person name="Farnsworth C.A."/>
            <person name="Good R.T."/>
            <person name="Han L.B."/>
            <person name="Han Y.C."/>
            <person name="Hatje K."/>
            <person name="Horne I."/>
            <person name="Huang Y.P."/>
            <person name="Hughes D.S."/>
            <person name="Jacquin-Joly E."/>
            <person name="James W."/>
            <person name="Jhangiani S."/>
            <person name="Kollmar M."/>
            <person name="Kuwar S.S."/>
            <person name="Li S."/>
            <person name="Liu N.Y."/>
            <person name="Maibeche M.T."/>
            <person name="Miller J.R."/>
            <person name="Montagne N."/>
            <person name="Perry T."/>
            <person name="Qu J."/>
            <person name="Song S.V."/>
            <person name="Sutton G.G."/>
            <person name="Vogel H."/>
            <person name="Walenz B.P."/>
            <person name="Xu W."/>
            <person name="Zhang H.J."/>
            <person name="Zou Z."/>
            <person name="Batterham P."/>
            <person name="Edwards O.R."/>
            <person name="Feyereisen R."/>
            <person name="Gibbs R.A."/>
            <person name="Heckel D.G."/>
            <person name="McGrath A."/>
            <person name="Robin C."/>
            <person name="Scherer S.E."/>
            <person name="Worley K.C."/>
            <person name="Wu Y.D."/>
        </authorList>
    </citation>
    <scope>NUCLEOTIDE SEQUENCE [LARGE SCALE GENOMIC DNA]</scope>
    <source>
        <strain evidence="3">Harm_GR_Male_#8</strain>
        <tissue evidence="3">Whole organism</tissue>
    </source>
</reference>
<name>A0A2W1BG67_HELAM</name>
<dbReference type="OrthoDB" id="7475412at2759"/>
<dbReference type="Proteomes" id="UP000249218">
    <property type="component" value="Unassembled WGS sequence"/>
</dbReference>
<feature type="region of interest" description="Disordered" evidence="1">
    <location>
        <begin position="31"/>
        <end position="57"/>
    </location>
</feature>
<keyword evidence="2" id="KW-1133">Transmembrane helix</keyword>
<dbReference type="AlphaFoldDB" id="A0A2W1BG67"/>
<evidence type="ECO:0000256" key="2">
    <source>
        <dbReference type="SAM" id="Phobius"/>
    </source>
</evidence>
<dbReference type="EMBL" id="KZ150251">
    <property type="protein sequence ID" value="PZC71816.1"/>
    <property type="molecule type" value="Genomic_DNA"/>
</dbReference>
<protein>
    <submittedName>
        <fullName evidence="3">Uncharacterized protein</fullName>
    </submittedName>
</protein>
<proteinExistence type="predicted"/>
<feature type="transmembrane region" description="Helical" evidence="2">
    <location>
        <begin position="93"/>
        <end position="115"/>
    </location>
</feature>
<keyword evidence="4" id="KW-1185">Reference proteome</keyword>
<keyword evidence="2" id="KW-0472">Membrane</keyword>
<organism evidence="3 4">
    <name type="scientific">Helicoverpa armigera</name>
    <name type="common">Cotton bollworm</name>
    <name type="synonym">Heliothis armigera</name>
    <dbReference type="NCBI Taxonomy" id="29058"/>
    <lineage>
        <taxon>Eukaryota</taxon>
        <taxon>Metazoa</taxon>
        <taxon>Ecdysozoa</taxon>
        <taxon>Arthropoda</taxon>
        <taxon>Hexapoda</taxon>
        <taxon>Insecta</taxon>
        <taxon>Pterygota</taxon>
        <taxon>Neoptera</taxon>
        <taxon>Endopterygota</taxon>
        <taxon>Lepidoptera</taxon>
        <taxon>Glossata</taxon>
        <taxon>Ditrysia</taxon>
        <taxon>Noctuoidea</taxon>
        <taxon>Noctuidae</taxon>
        <taxon>Heliothinae</taxon>
        <taxon>Helicoverpa</taxon>
    </lineage>
</organism>
<evidence type="ECO:0000256" key="1">
    <source>
        <dbReference type="SAM" id="MobiDB-lite"/>
    </source>
</evidence>
<keyword evidence="2" id="KW-0812">Transmembrane</keyword>
<accession>A0A2W1BG67</accession>
<feature type="compositionally biased region" description="Basic residues" evidence="1">
    <location>
        <begin position="33"/>
        <end position="57"/>
    </location>
</feature>
<evidence type="ECO:0000313" key="3">
    <source>
        <dbReference type="EMBL" id="PZC71816.1"/>
    </source>
</evidence>
<evidence type="ECO:0000313" key="4">
    <source>
        <dbReference type="Proteomes" id="UP000249218"/>
    </source>
</evidence>
<sequence>MDWNRDGSKSAEFDKHKSWYKVDIDGDYITKNTKTKNTPKKNINKTKNRSKEKPRRVAKPVISEQKAVVLAKDLKIVKTYEEKPESLSKTHALMFRLGVHLCFSLVMLLTAYYGFSYVMPSQVISSNISSIEGSLPSARDLRLNPGFFKEEEIDIYSVKYFPSLCPQNWHRPRIPTKIPVQTPNLNLNITYILHHCLLNPFVLKTTKYEKSK</sequence>